<accession>A0A0M8PD88</accession>
<evidence type="ECO:0000256" key="1">
    <source>
        <dbReference type="SAM" id="MobiDB-lite"/>
    </source>
</evidence>
<sequence length="83" mass="9287">MNRPAIFVTCSIFSFSGTLLQTDRNGLLIPRNNSVQPTLTSCMSRPQSGPPPDKPPAPHPPSIEHLMHMQCHPQTLDLIQTWR</sequence>
<feature type="region of interest" description="Disordered" evidence="1">
    <location>
        <begin position="34"/>
        <end position="64"/>
    </location>
</feature>
<feature type="compositionally biased region" description="Polar residues" evidence="1">
    <location>
        <begin position="34"/>
        <end position="45"/>
    </location>
</feature>
<evidence type="ECO:0000313" key="2">
    <source>
        <dbReference type="EMBL" id="KOS45320.1"/>
    </source>
</evidence>
<dbReference type="EMBL" id="LHQQ01000045">
    <property type="protein sequence ID" value="KOS45320.1"/>
    <property type="molecule type" value="Genomic_DNA"/>
</dbReference>
<protein>
    <submittedName>
        <fullName evidence="2">Uncharacterized protein</fullName>
    </submittedName>
</protein>
<reference evidence="2 3" key="1">
    <citation type="submission" date="2015-08" db="EMBL/GenBank/DDBJ databases">
        <title>Genome sequencing of Penicillium nordicum.</title>
        <authorList>
            <person name="Nguyen H.D."/>
            <person name="Seifert K.A."/>
        </authorList>
    </citation>
    <scope>NUCLEOTIDE SEQUENCE [LARGE SCALE GENOMIC DNA]</scope>
    <source>
        <strain evidence="2 3">DAOMC 185683</strain>
    </source>
</reference>
<proteinExistence type="predicted"/>
<comment type="caution">
    <text evidence="2">The sequence shown here is derived from an EMBL/GenBank/DDBJ whole genome shotgun (WGS) entry which is preliminary data.</text>
</comment>
<dbReference type="AlphaFoldDB" id="A0A0M8PD88"/>
<dbReference type="Proteomes" id="UP000037696">
    <property type="component" value="Unassembled WGS sequence"/>
</dbReference>
<organism evidence="2 3">
    <name type="scientific">Penicillium nordicum</name>
    <dbReference type="NCBI Taxonomy" id="229535"/>
    <lineage>
        <taxon>Eukaryota</taxon>
        <taxon>Fungi</taxon>
        <taxon>Dikarya</taxon>
        <taxon>Ascomycota</taxon>
        <taxon>Pezizomycotina</taxon>
        <taxon>Eurotiomycetes</taxon>
        <taxon>Eurotiomycetidae</taxon>
        <taxon>Eurotiales</taxon>
        <taxon>Aspergillaceae</taxon>
        <taxon>Penicillium</taxon>
    </lineage>
</organism>
<gene>
    <name evidence="2" type="ORF">ACN38_g3752</name>
</gene>
<name>A0A0M8PD88_9EURO</name>
<evidence type="ECO:0000313" key="3">
    <source>
        <dbReference type="Proteomes" id="UP000037696"/>
    </source>
</evidence>
<feature type="compositionally biased region" description="Pro residues" evidence="1">
    <location>
        <begin position="48"/>
        <end position="61"/>
    </location>
</feature>
<keyword evidence="3" id="KW-1185">Reference proteome</keyword>